<sequence>MSGAAMTYSVMPSPIGPLTLVARDGTLVAVLMEGHRRPPVAESAWGDRVDDAHPDATRQLREYFDGGRTDFQLPLAPEGTDFQRAVWAALQDIEYGHTTSYGELALRVGRPGASRAVGAAVGRNPISIVVPCHRVIGADGTLTGYAGGEDRKRYLLDMERDGRLL</sequence>
<evidence type="ECO:0000313" key="12">
    <source>
        <dbReference type="Proteomes" id="UP000093501"/>
    </source>
</evidence>
<accession>A0A1C0AML0</accession>
<comment type="subcellular location">
    <subcellularLocation>
        <location evidence="8">Cytoplasm</location>
    </subcellularLocation>
</comment>
<dbReference type="CDD" id="cd06445">
    <property type="entry name" value="ATase"/>
    <property type="match status" value="1"/>
</dbReference>
<evidence type="ECO:0000256" key="4">
    <source>
        <dbReference type="ARBA" id="ARBA00022679"/>
    </source>
</evidence>
<keyword evidence="5 8" id="KW-0227">DNA damage</keyword>
<evidence type="ECO:0000313" key="11">
    <source>
        <dbReference type="EMBL" id="OCL33943.1"/>
    </source>
</evidence>
<dbReference type="GO" id="GO:0006307">
    <property type="term" value="P:DNA alkylation repair"/>
    <property type="evidence" value="ECO:0007669"/>
    <property type="project" value="UniProtKB-UniRule"/>
</dbReference>
<organism evidence="11 12">
    <name type="scientific">Tessaracoccus lapidicaptus</name>
    <dbReference type="NCBI Taxonomy" id="1427523"/>
    <lineage>
        <taxon>Bacteria</taxon>
        <taxon>Bacillati</taxon>
        <taxon>Actinomycetota</taxon>
        <taxon>Actinomycetes</taxon>
        <taxon>Propionibacteriales</taxon>
        <taxon>Propionibacteriaceae</taxon>
        <taxon>Tessaracoccus</taxon>
    </lineage>
</organism>
<evidence type="ECO:0000256" key="1">
    <source>
        <dbReference type="ARBA" id="ARBA00001286"/>
    </source>
</evidence>
<dbReference type="InterPro" id="IPR023546">
    <property type="entry name" value="MGMT"/>
</dbReference>
<evidence type="ECO:0000256" key="8">
    <source>
        <dbReference type="HAMAP-Rule" id="MF_00772"/>
    </source>
</evidence>
<dbReference type="InterPro" id="IPR008332">
    <property type="entry name" value="MethylG_MeTrfase_N"/>
</dbReference>
<feature type="active site" description="Nucleophile; methyl group acceptor" evidence="8">
    <location>
        <position position="132"/>
    </location>
</feature>
<keyword evidence="6 8" id="KW-0234">DNA repair</keyword>
<dbReference type="InterPro" id="IPR001497">
    <property type="entry name" value="MethylDNA_cys_MeTrfase_AS"/>
</dbReference>
<dbReference type="FunFam" id="1.10.10.10:FF:000337">
    <property type="entry name" value="Methylated-DNA--protein-cysteine methyltransferase"/>
    <property type="match status" value="1"/>
</dbReference>
<dbReference type="PROSITE" id="PS00374">
    <property type="entry name" value="MGMT"/>
    <property type="match status" value="1"/>
</dbReference>
<dbReference type="NCBIfam" id="TIGR00589">
    <property type="entry name" value="ogt"/>
    <property type="match status" value="1"/>
</dbReference>
<comment type="catalytic activity">
    <reaction evidence="7 8">
        <text>a 6-O-methyl-2'-deoxyguanosine in DNA + L-cysteinyl-[protein] = S-methyl-L-cysteinyl-[protein] + a 2'-deoxyguanosine in DNA</text>
        <dbReference type="Rhea" id="RHEA:24000"/>
        <dbReference type="Rhea" id="RHEA-COMP:10131"/>
        <dbReference type="Rhea" id="RHEA-COMP:10132"/>
        <dbReference type="Rhea" id="RHEA-COMP:11367"/>
        <dbReference type="Rhea" id="RHEA-COMP:11368"/>
        <dbReference type="ChEBI" id="CHEBI:29950"/>
        <dbReference type="ChEBI" id="CHEBI:82612"/>
        <dbReference type="ChEBI" id="CHEBI:85445"/>
        <dbReference type="ChEBI" id="CHEBI:85448"/>
        <dbReference type="EC" id="2.1.1.63"/>
    </reaction>
</comment>
<comment type="caution">
    <text evidence="11">The sequence shown here is derived from an EMBL/GenBank/DDBJ whole genome shotgun (WGS) entry which is preliminary data.</text>
</comment>
<dbReference type="Proteomes" id="UP000093501">
    <property type="component" value="Unassembled WGS sequence"/>
</dbReference>
<comment type="function">
    <text evidence="8">Involved in the cellular defense against the biological effects of O6-methylguanine (O6-MeG) and O4-methylthymine (O4-MeT) in DNA. Repairs the methylated nucleobase in DNA by stoichiometrically transferring the methyl group to a cysteine residue in the enzyme. This is a suicide reaction: the enzyme is irreversibly inactivated.</text>
</comment>
<dbReference type="Pfam" id="PF02870">
    <property type="entry name" value="Methyltransf_1N"/>
    <property type="match status" value="1"/>
</dbReference>
<dbReference type="InterPro" id="IPR014048">
    <property type="entry name" value="MethylDNA_cys_MeTrfase_DNA-bd"/>
</dbReference>
<dbReference type="Pfam" id="PF01035">
    <property type="entry name" value="DNA_binding_1"/>
    <property type="match status" value="1"/>
</dbReference>
<dbReference type="EC" id="2.1.1.63" evidence="8"/>
<comment type="miscellaneous">
    <text evidence="8">This enzyme catalyzes only one turnover and therefore is not strictly catalytic. According to one definition, an enzyme is a biocatalyst that acts repeatedly and over many reaction cycles.</text>
</comment>
<dbReference type="HAMAP" id="MF_00772">
    <property type="entry name" value="OGT"/>
    <property type="match status" value="1"/>
</dbReference>
<reference evidence="12" key="1">
    <citation type="submission" date="2016-07" db="EMBL/GenBank/DDBJ databases">
        <authorList>
            <person name="Florea S."/>
            <person name="Webb J.S."/>
            <person name="Jaromczyk J."/>
            <person name="Schardl C.L."/>
        </authorList>
    </citation>
    <scope>NUCLEOTIDE SEQUENCE [LARGE SCALE GENOMIC DNA]</scope>
    <source>
        <strain evidence="12">IPBSL-7</strain>
    </source>
</reference>
<dbReference type="GO" id="GO:0003908">
    <property type="term" value="F:methylated-DNA-[protein]-cysteine S-methyltransferase activity"/>
    <property type="evidence" value="ECO:0007669"/>
    <property type="project" value="UniProtKB-UniRule"/>
</dbReference>
<dbReference type="GO" id="GO:0032259">
    <property type="term" value="P:methylation"/>
    <property type="evidence" value="ECO:0007669"/>
    <property type="project" value="UniProtKB-KW"/>
</dbReference>
<dbReference type="SUPFAM" id="SSF46767">
    <property type="entry name" value="Methylated DNA-protein cysteine methyltransferase, C-terminal domain"/>
    <property type="match status" value="1"/>
</dbReference>
<evidence type="ECO:0000259" key="9">
    <source>
        <dbReference type="Pfam" id="PF01035"/>
    </source>
</evidence>
<dbReference type="SUPFAM" id="SSF53155">
    <property type="entry name" value="Methylated DNA-protein cysteine methyltransferase domain"/>
    <property type="match status" value="1"/>
</dbReference>
<dbReference type="EMBL" id="MBQD01000021">
    <property type="protein sequence ID" value="OCL33943.1"/>
    <property type="molecule type" value="Genomic_DNA"/>
</dbReference>
<keyword evidence="4 8" id="KW-0808">Transferase</keyword>
<evidence type="ECO:0000256" key="5">
    <source>
        <dbReference type="ARBA" id="ARBA00022763"/>
    </source>
</evidence>
<proteinExistence type="inferred from homology"/>
<dbReference type="InterPro" id="IPR036217">
    <property type="entry name" value="MethylDNA_cys_MeTrfase_DNAb"/>
</dbReference>
<dbReference type="Gene3D" id="1.10.10.10">
    <property type="entry name" value="Winged helix-like DNA-binding domain superfamily/Winged helix DNA-binding domain"/>
    <property type="match status" value="1"/>
</dbReference>
<dbReference type="Gene3D" id="3.30.160.70">
    <property type="entry name" value="Methylated DNA-protein cysteine methyltransferase domain"/>
    <property type="match status" value="1"/>
</dbReference>
<evidence type="ECO:0000256" key="7">
    <source>
        <dbReference type="ARBA" id="ARBA00049348"/>
    </source>
</evidence>
<keyword evidence="2 8" id="KW-0963">Cytoplasm</keyword>
<keyword evidence="12" id="KW-1185">Reference proteome</keyword>
<feature type="domain" description="Methylated-DNA-[protein]-cysteine S-methyltransferase DNA binding" evidence="9">
    <location>
        <begin position="81"/>
        <end position="160"/>
    </location>
</feature>
<name>A0A1C0AML0_9ACTN</name>
<dbReference type="PANTHER" id="PTHR10815">
    <property type="entry name" value="METHYLATED-DNA--PROTEIN-CYSTEINE METHYLTRANSFERASE"/>
    <property type="match status" value="1"/>
</dbReference>
<gene>
    <name evidence="11" type="ORF">BCR15_04775</name>
</gene>
<protein>
    <recommendedName>
        <fullName evidence="8">Methylated-DNA--protein-cysteine methyltransferase</fullName>
        <ecNumber evidence="8">2.1.1.63</ecNumber>
    </recommendedName>
    <alternativeName>
        <fullName evidence="8">6-O-methylguanine-DNA methyltransferase</fullName>
        <shortName evidence="8">MGMT</shortName>
    </alternativeName>
    <alternativeName>
        <fullName evidence="8">O-6-methylguanine-DNA-alkyltransferase</fullName>
    </alternativeName>
</protein>
<evidence type="ECO:0000256" key="3">
    <source>
        <dbReference type="ARBA" id="ARBA00022603"/>
    </source>
</evidence>
<dbReference type="InterPro" id="IPR036388">
    <property type="entry name" value="WH-like_DNA-bd_sf"/>
</dbReference>
<evidence type="ECO:0000256" key="6">
    <source>
        <dbReference type="ARBA" id="ARBA00023204"/>
    </source>
</evidence>
<feature type="domain" description="Methylguanine DNA methyltransferase ribonuclease-like" evidence="10">
    <location>
        <begin position="6"/>
        <end position="77"/>
    </location>
</feature>
<dbReference type="PANTHER" id="PTHR10815:SF5">
    <property type="entry name" value="METHYLATED-DNA--PROTEIN-CYSTEINE METHYLTRANSFERASE"/>
    <property type="match status" value="1"/>
</dbReference>
<dbReference type="AlphaFoldDB" id="A0A1C0AML0"/>
<evidence type="ECO:0000259" key="10">
    <source>
        <dbReference type="Pfam" id="PF02870"/>
    </source>
</evidence>
<keyword evidence="3 8" id="KW-0489">Methyltransferase</keyword>
<comment type="catalytic activity">
    <reaction evidence="1 8">
        <text>a 4-O-methyl-thymidine in DNA + L-cysteinyl-[protein] = a thymidine in DNA + S-methyl-L-cysteinyl-[protein]</text>
        <dbReference type="Rhea" id="RHEA:53428"/>
        <dbReference type="Rhea" id="RHEA-COMP:10131"/>
        <dbReference type="Rhea" id="RHEA-COMP:10132"/>
        <dbReference type="Rhea" id="RHEA-COMP:13555"/>
        <dbReference type="Rhea" id="RHEA-COMP:13556"/>
        <dbReference type="ChEBI" id="CHEBI:29950"/>
        <dbReference type="ChEBI" id="CHEBI:82612"/>
        <dbReference type="ChEBI" id="CHEBI:137386"/>
        <dbReference type="ChEBI" id="CHEBI:137387"/>
        <dbReference type="EC" id="2.1.1.63"/>
    </reaction>
</comment>
<dbReference type="InterPro" id="IPR036631">
    <property type="entry name" value="MGMT_N_sf"/>
</dbReference>
<dbReference type="GO" id="GO:0005737">
    <property type="term" value="C:cytoplasm"/>
    <property type="evidence" value="ECO:0007669"/>
    <property type="project" value="UniProtKB-SubCell"/>
</dbReference>
<comment type="similarity">
    <text evidence="8">Belongs to the MGMT family.</text>
</comment>
<evidence type="ECO:0000256" key="2">
    <source>
        <dbReference type="ARBA" id="ARBA00022490"/>
    </source>
</evidence>